<proteinExistence type="predicted"/>
<dbReference type="EMBL" id="PUTQ01000067">
    <property type="protein sequence ID" value="RCF42011.1"/>
    <property type="molecule type" value="Genomic_DNA"/>
</dbReference>
<comment type="caution">
    <text evidence="2">The sequence shown here is derived from an EMBL/GenBank/DDBJ whole genome shotgun (WGS) entry which is preliminary data.</text>
</comment>
<protein>
    <submittedName>
        <fullName evidence="2">Uncharacterized protein</fullName>
    </submittedName>
</protein>
<accession>A0ABD7G0N3</accession>
<name>A0ABD7G0N3_AERHY</name>
<organism evidence="2 3">
    <name type="scientific">Aeromonas hydrophila</name>
    <dbReference type="NCBI Taxonomy" id="644"/>
    <lineage>
        <taxon>Bacteria</taxon>
        <taxon>Pseudomonadati</taxon>
        <taxon>Pseudomonadota</taxon>
        <taxon>Gammaproteobacteria</taxon>
        <taxon>Aeromonadales</taxon>
        <taxon>Aeromonadaceae</taxon>
        <taxon>Aeromonas</taxon>
    </lineage>
</organism>
<dbReference type="AlphaFoldDB" id="A0ABD7G0N3"/>
<evidence type="ECO:0000313" key="3">
    <source>
        <dbReference type="Proteomes" id="UP000253075"/>
    </source>
</evidence>
<feature type="region of interest" description="Disordered" evidence="1">
    <location>
        <begin position="1"/>
        <end position="36"/>
    </location>
</feature>
<sequence>MKDANDKQTADLLPMPKKRGRPATGKALTPAQKQAAYRARQAENTVTVTINRADLKALKRAIALVDFFPELSTDEREALSRVESAIYQAG</sequence>
<dbReference type="Proteomes" id="UP000253075">
    <property type="component" value="Unassembled WGS sequence"/>
</dbReference>
<reference evidence="3" key="2">
    <citation type="submission" date="2018-02" db="EMBL/GenBank/DDBJ databases">
        <title>Phenotypic characterization and whole genome analysis of multidrug-resistant, extended-spectrum beta-lactamase-producing bacteria isolated from dogs in Germany.</title>
        <authorList>
            <person name="Williamson C."/>
        </authorList>
    </citation>
    <scope>NUCLEOTIDE SEQUENCE [LARGE SCALE GENOMIC DNA]</scope>
    <source>
        <strain evidence="3">AFG_SD03_1510_Ahy_093</strain>
    </source>
</reference>
<evidence type="ECO:0000313" key="2">
    <source>
        <dbReference type="EMBL" id="RCF42011.1"/>
    </source>
</evidence>
<reference evidence="2 3" key="1">
    <citation type="journal article" date="2018" name="PLoS ONE">
        <title>Phenotypic characterization and whole genome analysis of extended-spectrum beta-lactamase-producing bacteria isolated from dogs in Germany.</title>
        <authorList>
            <person name="Boehmer T."/>
            <person name="Vogler A.J."/>
            <person name="Thomas A."/>
            <person name="Sauer S."/>
            <person name="Hergenroether M."/>
            <person name="Straubinger R.K."/>
            <person name="Birdsell D."/>
            <person name="Keim P."/>
            <person name="Sahl J.W."/>
            <person name="Williamson C.H."/>
            <person name="Riehm J.M."/>
        </authorList>
    </citation>
    <scope>NUCLEOTIDE SEQUENCE [LARGE SCALE GENOMIC DNA]</scope>
    <source>
        <strain evidence="2 3">AFG_SD03_1510_Ahy_093</strain>
    </source>
</reference>
<evidence type="ECO:0000256" key="1">
    <source>
        <dbReference type="SAM" id="MobiDB-lite"/>
    </source>
</evidence>
<gene>
    <name evidence="2" type="ORF">C6C11_23430</name>
</gene>